<keyword evidence="3" id="KW-1185">Reference proteome</keyword>
<keyword evidence="1" id="KW-1133">Transmembrane helix</keyword>
<dbReference type="GeneID" id="92028674"/>
<gene>
    <name evidence="2" type="ORF">J3D65DRAFT_379828</name>
</gene>
<organism evidence="2 3">
    <name type="scientific">Phyllosticta citribraziliensis</name>
    <dbReference type="NCBI Taxonomy" id="989973"/>
    <lineage>
        <taxon>Eukaryota</taxon>
        <taxon>Fungi</taxon>
        <taxon>Dikarya</taxon>
        <taxon>Ascomycota</taxon>
        <taxon>Pezizomycotina</taxon>
        <taxon>Dothideomycetes</taxon>
        <taxon>Dothideomycetes incertae sedis</taxon>
        <taxon>Botryosphaeriales</taxon>
        <taxon>Phyllostictaceae</taxon>
        <taxon>Phyllosticta</taxon>
    </lineage>
</organism>
<sequence>MLAYLRLGLPLLLNPFFLFIISLSFYACLPDVLIPRSATSGRHFQTHVRNTIPCEESFRRSLAGLLACSRAHFFRDPSSSSSSSVWPRCRRRWLAGCLAGTIGSLGWWAESFGSGVGWAGWFVCLLAGFRLVLWGFPVLSSSYQADQFAVNGVESK</sequence>
<name>A0ABR1LQF2_9PEZI</name>
<dbReference type="EMBL" id="JBBPEH010000006">
    <property type="protein sequence ID" value="KAK7537418.1"/>
    <property type="molecule type" value="Genomic_DNA"/>
</dbReference>
<accession>A0ABR1LQF2</accession>
<keyword evidence="1" id="KW-0812">Transmembrane</keyword>
<evidence type="ECO:0000313" key="3">
    <source>
        <dbReference type="Proteomes" id="UP001360953"/>
    </source>
</evidence>
<reference evidence="2 3" key="1">
    <citation type="submission" date="2024-04" db="EMBL/GenBank/DDBJ databases">
        <title>Phyllosticta paracitricarpa is synonymous to the EU quarantine fungus P. citricarpa based on phylogenomic analyses.</title>
        <authorList>
            <consortium name="Lawrence Berkeley National Laboratory"/>
            <person name="Van ingen-buijs V.A."/>
            <person name="Van westerhoven A.C."/>
            <person name="Haridas S."/>
            <person name="Skiadas P."/>
            <person name="Martin F."/>
            <person name="Groenewald J.Z."/>
            <person name="Crous P.W."/>
            <person name="Seidl M.F."/>
        </authorList>
    </citation>
    <scope>NUCLEOTIDE SEQUENCE [LARGE SCALE GENOMIC DNA]</scope>
    <source>
        <strain evidence="2 3">CPC 17464</strain>
    </source>
</reference>
<dbReference type="Proteomes" id="UP001360953">
    <property type="component" value="Unassembled WGS sequence"/>
</dbReference>
<protein>
    <submittedName>
        <fullName evidence="2">Uncharacterized protein</fullName>
    </submittedName>
</protein>
<keyword evidence="1" id="KW-0472">Membrane</keyword>
<feature type="transmembrane region" description="Helical" evidence="1">
    <location>
        <begin position="115"/>
        <end position="136"/>
    </location>
</feature>
<proteinExistence type="predicted"/>
<feature type="transmembrane region" description="Helical" evidence="1">
    <location>
        <begin position="12"/>
        <end position="34"/>
    </location>
</feature>
<evidence type="ECO:0000313" key="2">
    <source>
        <dbReference type="EMBL" id="KAK7537418.1"/>
    </source>
</evidence>
<dbReference type="RefSeq" id="XP_066655569.1">
    <property type="nucleotide sequence ID" value="XM_066795768.1"/>
</dbReference>
<dbReference type="PROSITE" id="PS51257">
    <property type="entry name" value="PROKAR_LIPOPROTEIN"/>
    <property type="match status" value="1"/>
</dbReference>
<comment type="caution">
    <text evidence="2">The sequence shown here is derived from an EMBL/GenBank/DDBJ whole genome shotgun (WGS) entry which is preliminary data.</text>
</comment>
<evidence type="ECO:0000256" key="1">
    <source>
        <dbReference type="SAM" id="Phobius"/>
    </source>
</evidence>